<dbReference type="Pfam" id="PF00061">
    <property type="entry name" value="Lipocalin"/>
    <property type="match status" value="1"/>
</dbReference>
<reference evidence="5 6" key="1">
    <citation type="submission" date="2019-04" db="EMBL/GenBank/DDBJ databases">
        <authorList>
            <consortium name="Wellcome Sanger Institute Data Sharing"/>
        </authorList>
    </citation>
    <scope>NUCLEOTIDE SEQUENCE [LARGE SCALE GENOMIC DNA]</scope>
</reference>
<accession>A0A8C9QVA1</accession>
<protein>
    <submittedName>
        <fullName evidence="5">Fatty acid binding protein 4b</fullName>
    </submittedName>
</protein>
<dbReference type="GeneTree" id="ENSGT00940000164547"/>
<dbReference type="Ensembl" id="ENSSFOT00015000148.2">
    <property type="protein sequence ID" value="ENSSFOP00015000124.1"/>
    <property type="gene ID" value="ENSSFOG00015000142.2"/>
</dbReference>
<evidence type="ECO:0000313" key="5">
    <source>
        <dbReference type="Ensembl" id="ENSSFOP00015000124.1"/>
    </source>
</evidence>
<keyword evidence="6" id="KW-1185">Reference proteome</keyword>
<dbReference type="InterPro" id="IPR031259">
    <property type="entry name" value="ILBP"/>
</dbReference>
<organism evidence="5 6">
    <name type="scientific">Scleropages formosus</name>
    <name type="common">Asian bonytongue</name>
    <name type="synonym">Osteoglossum formosum</name>
    <dbReference type="NCBI Taxonomy" id="113540"/>
    <lineage>
        <taxon>Eukaryota</taxon>
        <taxon>Metazoa</taxon>
        <taxon>Chordata</taxon>
        <taxon>Craniata</taxon>
        <taxon>Vertebrata</taxon>
        <taxon>Euteleostomi</taxon>
        <taxon>Actinopterygii</taxon>
        <taxon>Neopterygii</taxon>
        <taxon>Teleostei</taxon>
        <taxon>Osteoglossocephala</taxon>
        <taxon>Osteoglossomorpha</taxon>
        <taxon>Osteoglossiformes</taxon>
        <taxon>Osteoglossidae</taxon>
        <taxon>Scleropages</taxon>
    </lineage>
</organism>
<reference evidence="5" key="3">
    <citation type="submission" date="2025-09" db="UniProtKB">
        <authorList>
            <consortium name="Ensembl"/>
        </authorList>
    </citation>
    <scope>IDENTIFICATION</scope>
</reference>
<dbReference type="CDD" id="cd19616">
    <property type="entry name" value="FABP11"/>
    <property type="match status" value="1"/>
</dbReference>
<name>A0A8C9QVA1_SCLFO</name>
<keyword evidence="2" id="KW-0813">Transport</keyword>
<dbReference type="InterPro" id="IPR000566">
    <property type="entry name" value="Lipocln_cytosolic_FA-bd_dom"/>
</dbReference>
<evidence type="ECO:0000256" key="1">
    <source>
        <dbReference type="ARBA" id="ARBA00008390"/>
    </source>
</evidence>
<evidence type="ECO:0000256" key="2">
    <source>
        <dbReference type="RuleBase" id="RU003696"/>
    </source>
</evidence>
<dbReference type="PRINTS" id="PR00178">
    <property type="entry name" value="FATTYACIDBP"/>
</dbReference>
<dbReference type="Gene3D" id="2.40.128.20">
    <property type="match status" value="1"/>
</dbReference>
<dbReference type="InterPro" id="IPR000463">
    <property type="entry name" value="Fatty_acid-bd"/>
</dbReference>
<gene>
    <name evidence="5" type="primary">fabp4b</name>
</gene>
<dbReference type="PROSITE" id="PS00214">
    <property type="entry name" value="FABP"/>
    <property type="match status" value="1"/>
</dbReference>
<evidence type="ECO:0000313" key="6">
    <source>
        <dbReference type="Proteomes" id="UP000694397"/>
    </source>
</evidence>
<dbReference type="OrthoDB" id="412780at2759"/>
<feature type="domain" description="Cytosolic fatty-acid binding proteins" evidence="4">
    <location>
        <begin position="38"/>
        <end position="55"/>
    </location>
</feature>
<dbReference type="FunFam" id="2.40.128.20:FF:000001">
    <property type="entry name" value="Fatty acid-binding protein, adipocyte"/>
    <property type="match status" value="1"/>
</dbReference>
<reference evidence="5" key="2">
    <citation type="submission" date="2025-08" db="UniProtKB">
        <authorList>
            <consortium name="Ensembl"/>
        </authorList>
    </citation>
    <scope>IDENTIFICATION</scope>
</reference>
<feature type="signal peptide" evidence="3">
    <location>
        <begin position="1"/>
        <end position="19"/>
    </location>
</feature>
<dbReference type="AlphaFoldDB" id="A0A8C9QVA1"/>
<sequence>MTALRCLFSLACICSCGWASTGAVRFPSLVNMVERFVGKWKMISSDNFDEYMKALGVGFATRQMGNMAKPNLLISVDEQGFITMKSQSTFKSTEIKFKLNEEFDETTADDRKTKTVVTLEDCKLVQKQRWDDKITTIERDVQDDKLVAKCIMGDVVAVRTYVKEA</sequence>
<keyword evidence="3" id="KW-0732">Signal</keyword>
<dbReference type="InterPro" id="IPR012674">
    <property type="entry name" value="Calycin"/>
</dbReference>
<proteinExistence type="inferred from homology"/>
<evidence type="ECO:0000256" key="3">
    <source>
        <dbReference type="SAM" id="SignalP"/>
    </source>
</evidence>
<dbReference type="Proteomes" id="UP000694397">
    <property type="component" value="Chromosome 18"/>
</dbReference>
<comment type="similarity">
    <text evidence="1 2">Belongs to the calycin superfamily. Fatty-acid binding protein (FABP) family.</text>
</comment>
<evidence type="ECO:0000259" key="4">
    <source>
        <dbReference type="PROSITE" id="PS00214"/>
    </source>
</evidence>
<dbReference type="PANTHER" id="PTHR11955">
    <property type="entry name" value="FATTY ACID BINDING PROTEIN"/>
    <property type="match status" value="1"/>
</dbReference>
<dbReference type="SUPFAM" id="SSF50814">
    <property type="entry name" value="Lipocalins"/>
    <property type="match status" value="1"/>
</dbReference>
<feature type="chain" id="PRO_5034206832" evidence="3">
    <location>
        <begin position="20"/>
        <end position="165"/>
    </location>
</feature>
<dbReference type="GO" id="GO:0008289">
    <property type="term" value="F:lipid binding"/>
    <property type="evidence" value="ECO:0007669"/>
    <property type="project" value="InterPro"/>
</dbReference>